<dbReference type="RefSeq" id="WP_379877845.1">
    <property type="nucleotide sequence ID" value="NZ_JBHUIP010000014.1"/>
</dbReference>
<dbReference type="EC" id="2.7.1.25" evidence="14"/>
<keyword evidence="10" id="KW-0342">GTP-binding</keyword>
<organism evidence="16 17">
    <name type="scientific">Lacibacterium aquatile</name>
    <dbReference type="NCBI Taxonomy" id="1168082"/>
    <lineage>
        <taxon>Bacteria</taxon>
        <taxon>Pseudomonadati</taxon>
        <taxon>Pseudomonadota</taxon>
        <taxon>Alphaproteobacteria</taxon>
        <taxon>Rhodospirillales</taxon>
        <taxon>Rhodospirillaceae</taxon>
    </lineage>
</organism>
<comment type="pathway">
    <text evidence="14">Sulfur metabolism; hydrogen sulfide biosynthesis; sulfite from sulfate: step 2/3.</text>
</comment>
<evidence type="ECO:0000256" key="4">
    <source>
        <dbReference type="ARBA" id="ARBA00007237"/>
    </source>
</evidence>
<keyword evidence="11" id="KW-0511">Multifunctional enzyme</keyword>
<dbReference type="NCBIfam" id="TIGR00455">
    <property type="entry name" value="apsK"/>
    <property type="match status" value="1"/>
</dbReference>
<dbReference type="InterPro" id="IPR011779">
    <property type="entry name" value="SO4_adenylTrfase_lsu"/>
</dbReference>
<comment type="function">
    <text evidence="14">Catalyzes the synthesis of activated sulfate.</text>
</comment>
<keyword evidence="7" id="KW-0548">Nucleotidyltransferase</keyword>
<evidence type="ECO:0000256" key="3">
    <source>
        <dbReference type="ARBA" id="ARBA00005438"/>
    </source>
</evidence>
<comment type="similarity">
    <text evidence="14">Belongs to the APS kinase family.</text>
</comment>
<dbReference type="CDD" id="cd04095">
    <property type="entry name" value="CysN_NoDQ_III"/>
    <property type="match status" value="1"/>
</dbReference>
<keyword evidence="8 14" id="KW-0547">Nucleotide-binding</keyword>
<dbReference type="InterPro" id="IPR044139">
    <property type="entry name" value="CysN_NoDQ_III"/>
</dbReference>
<dbReference type="HAMAP" id="MF_00065">
    <property type="entry name" value="Adenylyl_sulf_kinase"/>
    <property type="match status" value="1"/>
</dbReference>
<dbReference type="InterPro" id="IPR027417">
    <property type="entry name" value="P-loop_NTPase"/>
</dbReference>
<dbReference type="PANTHER" id="PTHR23115">
    <property type="entry name" value="TRANSLATION FACTOR"/>
    <property type="match status" value="1"/>
</dbReference>
<dbReference type="Gene3D" id="3.40.50.300">
    <property type="entry name" value="P-loop containing nucleotide triphosphate hydrolases"/>
    <property type="match status" value="2"/>
</dbReference>
<dbReference type="InterPro" id="IPR009001">
    <property type="entry name" value="Transl_elong_EF1A/Init_IF2_C"/>
</dbReference>
<evidence type="ECO:0000256" key="10">
    <source>
        <dbReference type="ARBA" id="ARBA00023134"/>
    </source>
</evidence>
<dbReference type="InterPro" id="IPR050100">
    <property type="entry name" value="TRAFAC_GTPase_members"/>
</dbReference>
<protein>
    <recommendedName>
        <fullName evidence="14">Adenylyl-sulfate kinase</fullName>
        <ecNumber evidence="14">2.7.1.25</ecNumber>
    </recommendedName>
    <alternativeName>
        <fullName evidence="14">APS kinase</fullName>
    </alternativeName>
    <alternativeName>
        <fullName evidence="14">ATP adenosine-5'-phosphosulfate 3'-phosphotransferase</fullName>
    </alternativeName>
    <alternativeName>
        <fullName evidence="14">Adenosine-5'-phosphosulfate kinase</fullName>
    </alternativeName>
</protein>
<dbReference type="Pfam" id="PF22594">
    <property type="entry name" value="GTP-eEF1A_C"/>
    <property type="match status" value="1"/>
</dbReference>
<dbReference type="Pfam" id="PF00009">
    <property type="entry name" value="GTP_EFTU"/>
    <property type="match status" value="1"/>
</dbReference>
<dbReference type="NCBIfam" id="NF003013">
    <property type="entry name" value="PRK03846.1"/>
    <property type="match status" value="1"/>
</dbReference>
<gene>
    <name evidence="14 16" type="primary">cysC</name>
    <name evidence="16" type="ORF">ACFSM5_17615</name>
</gene>
<dbReference type="Gene3D" id="2.40.30.10">
    <property type="entry name" value="Translation factors"/>
    <property type="match status" value="2"/>
</dbReference>
<dbReference type="Pfam" id="PF01583">
    <property type="entry name" value="APS_kinase"/>
    <property type="match status" value="1"/>
</dbReference>
<evidence type="ECO:0000256" key="6">
    <source>
        <dbReference type="ARBA" id="ARBA00022679"/>
    </source>
</evidence>
<name>A0ABW5DUY4_9PROT</name>
<comment type="similarity">
    <text evidence="4">In the N-terminal section; belongs to the TRAFAC class translation factor GTPase superfamily. Classic translation factor GTPase family. CysN/NodQ subfamily.</text>
</comment>
<dbReference type="InterPro" id="IPR031157">
    <property type="entry name" value="G_TR_CS"/>
</dbReference>
<keyword evidence="6 14" id="KW-0808">Transferase</keyword>
<dbReference type="CDD" id="cd02027">
    <property type="entry name" value="APSK"/>
    <property type="match status" value="1"/>
</dbReference>
<comment type="function">
    <text evidence="12">Proposed to provide activated sulfate for transfer to Nod factor. ATP sulfurylase may be the GTPase, regulating ATP sulfurylase activity.</text>
</comment>
<evidence type="ECO:0000256" key="5">
    <source>
        <dbReference type="ARBA" id="ARBA00011760"/>
    </source>
</evidence>
<comment type="caution">
    <text evidence="16">The sequence shown here is derived from an EMBL/GenBank/DDBJ whole genome shotgun (WGS) entry which is preliminary data.</text>
</comment>
<dbReference type="SUPFAM" id="SSF50465">
    <property type="entry name" value="EF-Tu/eEF-1alpha/eIF2-gamma C-terminal domain"/>
    <property type="match status" value="1"/>
</dbReference>
<feature type="active site" description="Phosphoserine intermediate" evidence="14">
    <location>
        <position position="506"/>
    </location>
</feature>
<evidence type="ECO:0000256" key="13">
    <source>
        <dbReference type="ARBA" id="ARBA00049370"/>
    </source>
</evidence>
<keyword evidence="9 14" id="KW-0067">ATP-binding</keyword>
<dbReference type="SUPFAM" id="SSF52540">
    <property type="entry name" value="P-loop containing nucleoside triphosphate hydrolases"/>
    <property type="match status" value="2"/>
</dbReference>
<keyword evidence="14 16" id="KW-0418">Kinase</keyword>
<evidence type="ECO:0000313" key="17">
    <source>
        <dbReference type="Proteomes" id="UP001597295"/>
    </source>
</evidence>
<sequence length="596" mass="65099">MGPDTLRLVACGSVDAGKSSLIGRLLFEVGGIEADRLGDLGADPDFSRATDGLLAEREQGITIDVAHRSFRTAQRVYLLADAPGHDRYTRNMVHAASTADLALLVVDATEGVTLQGFRHLFIARLLGVRQFLVAINKMDRVAYDGARFAMLSEQLAIWLTPECRLTVVPTVAPHGGNLRHPAPEMPWYEGPTLLDALAVADVSRAQAALRMPVEWVGRADETRFYGMSLRSGNLKVGDKVLVQPQGGLVQVKRIAVGWEAVNEAFVGQAVSISFNETVDVGRGDLISAVDSPATVSQGVDAFLIWMGDASLVPGRRYRLKLATRTITAVVSEILCCLDPESGRETPADRLGLNEIGLCRLAFENMVACDRYCDNKATGSFILIDPITAETIAAGVIVQAHGTRNIPWQTMGVDRAARIKLTDQRPRVLWFTGLSGAGKSTLADLVERRLHAAGRLTYLLDGDNLRHGLTRDLGFSEADRVENIRRVAEVARMFLDAGLIVLVSLISPYRADRLAARERMVTGDFIEIFVDTPLEVCEERDPKGLYIKARQGKITHFTGISAPYEEPVAPEIHLQTVGRTPDELADRVVSYLNGNLR</sequence>
<feature type="domain" description="Tr-type G" evidence="15">
    <location>
        <begin position="3"/>
        <end position="206"/>
    </location>
</feature>
<comment type="catalytic activity">
    <reaction evidence="1 14">
        <text>adenosine 5'-phosphosulfate + ATP = 3'-phosphoadenylyl sulfate + ADP + H(+)</text>
        <dbReference type="Rhea" id="RHEA:24152"/>
        <dbReference type="ChEBI" id="CHEBI:15378"/>
        <dbReference type="ChEBI" id="CHEBI:30616"/>
        <dbReference type="ChEBI" id="CHEBI:58243"/>
        <dbReference type="ChEBI" id="CHEBI:58339"/>
        <dbReference type="ChEBI" id="CHEBI:456216"/>
        <dbReference type="EC" id="2.7.1.25"/>
    </reaction>
</comment>
<keyword evidence="14" id="KW-0597">Phosphoprotein</keyword>
<comment type="similarity">
    <text evidence="3">In the C-terminal section; belongs to the APS kinase family.</text>
</comment>
<keyword evidence="17" id="KW-1185">Reference proteome</keyword>
<evidence type="ECO:0000256" key="14">
    <source>
        <dbReference type="HAMAP-Rule" id="MF_00065"/>
    </source>
</evidence>
<comment type="catalytic activity">
    <reaction evidence="13">
        <text>sulfate + ATP + H(+) = adenosine 5'-phosphosulfate + diphosphate</text>
        <dbReference type="Rhea" id="RHEA:18133"/>
        <dbReference type="ChEBI" id="CHEBI:15378"/>
        <dbReference type="ChEBI" id="CHEBI:16189"/>
        <dbReference type="ChEBI" id="CHEBI:30616"/>
        <dbReference type="ChEBI" id="CHEBI:33019"/>
        <dbReference type="ChEBI" id="CHEBI:58243"/>
        <dbReference type="EC" id="2.7.7.4"/>
    </reaction>
</comment>
<dbReference type="InterPro" id="IPR009000">
    <property type="entry name" value="Transl_B-barrel_sf"/>
</dbReference>
<evidence type="ECO:0000256" key="8">
    <source>
        <dbReference type="ARBA" id="ARBA00022741"/>
    </source>
</evidence>
<dbReference type="PROSITE" id="PS51722">
    <property type="entry name" value="G_TR_2"/>
    <property type="match status" value="1"/>
</dbReference>
<dbReference type="InterPro" id="IPR059117">
    <property type="entry name" value="APS_kinase_dom"/>
</dbReference>
<dbReference type="PROSITE" id="PS00301">
    <property type="entry name" value="G_TR_1"/>
    <property type="match status" value="1"/>
</dbReference>
<evidence type="ECO:0000256" key="11">
    <source>
        <dbReference type="ARBA" id="ARBA00023268"/>
    </source>
</evidence>
<evidence type="ECO:0000256" key="9">
    <source>
        <dbReference type="ARBA" id="ARBA00022840"/>
    </source>
</evidence>
<comment type="subunit">
    <text evidence="5">Sulfate-activating enzymes, NodP and NodQ, may be physically associated.</text>
</comment>
<feature type="binding site" evidence="14">
    <location>
        <begin position="432"/>
        <end position="439"/>
    </location>
    <ligand>
        <name>ATP</name>
        <dbReference type="ChEBI" id="CHEBI:30616"/>
    </ligand>
</feature>
<evidence type="ECO:0000256" key="1">
    <source>
        <dbReference type="ARBA" id="ARBA00001823"/>
    </source>
</evidence>
<dbReference type="NCBIfam" id="TIGR02034">
    <property type="entry name" value="CysN"/>
    <property type="match status" value="1"/>
</dbReference>
<evidence type="ECO:0000256" key="2">
    <source>
        <dbReference type="ARBA" id="ARBA00002357"/>
    </source>
</evidence>
<dbReference type="GO" id="GO:0004020">
    <property type="term" value="F:adenylylsulfate kinase activity"/>
    <property type="evidence" value="ECO:0007669"/>
    <property type="project" value="UniProtKB-EC"/>
</dbReference>
<proteinExistence type="inferred from homology"/>
<dbReference type="InterPro" id="IPR000795">
    <property type="entry name" value="T_Tr_GTP-bd_dom"/>
</dbReference>
<accession>A0ABW5DUY4</accession>
<dbReference type="Proteomes" id="UP001597295">
    <property type="component" value="Unassembled WGS sequence"/>
</dbReference>
<dbReference type="PRINTS" id="PR00315">
    <property type="entry name" value="ELONGATNFCT"/>
</dbReference>
<evidence type="ECO:0000313" key="16">
    <source>
        <dbReference type="EMBL" id="MFD2264727.1"/>
    </source>
</evidence>
<dbReference type="InterPro" id="IPR054696">
    <property type="entry name" value="GTP-eEF1A_C"/>
</dbReference>
<dbReference type="EMBL" id="JBHUIP010000014">
    <property type="protein sequence ID" value="MFD2264727.1"/>
    <property type="molecule type" value="Genomic_DNA"/>
</dbReference>
<evidence type="ECO:0000256" key="12">
    <source>
        <dbReference type="ARBA" id="ARBA00024872"/>
    </source>
</evidence>
<evidence type="ECO:0000259" key="15">
    <source>
        <dbReference type="PROSITE" id="PS51722"/>
    </source>
</evidence>
<dbReference type="InterPro" id="IPR002891">
    <property type="entry name" value="APS"/>
</dbReference>
<evidence type="ECO:0000256" key="7">
    <source>
        <dbReference type="ARBA" id="ARBA00022695"/>
    </source>
</evidence>
<dbReference type="SUPFAM" id="SSF50447">
    <property type="entry name" value="Translation proteins"/>
    <property type="match status" value="1"/>
</dbReference>
<comment type="function">
    <text evidence="2">APS kinase catalyzes the synthesis of activated sulfate.</text>
</comment>
<reference evidence="17" key="1">
    <citation type="journal article" date="2019" name="Int. J. Syst. Evol. Microbiol.">
        <title>The Global Catalogue of Microorganisms (GCM) 10K type strain sequencing project: providing services to taxonomists for standard genome sequencing and annotation.</title>
        <authorList>
            <consortium name="The Broad Institute Genomics Platform"/>
            <consortium name="The Broad Institute Genome Sequencing Center for Infectious Disease"/>
            <person name="Wu L."/>
            <person name="Ma J."/>
        </authorList>
    </citation>
    <scope>NUCLEOTIDE SEQUENCE [LARGE SCALE GENOMIC DNA]</scope>
    <source>
        <strain evidence="17">CGMCC 1.19062</strain>
    </source>
</reference>